<accession>A0A8I0MZW6</accession>
<reference evidence="4 5" key="1">
    <citation type="submission" date="2015-06" db="EMBL/GenBank/DDBJ databases">
        <title>Genome sequence of Pseudoalteromonas peptidolytica.</title>
        <authorList>
            <person name="Xie B.-B."/>
            <person name="Rong J.-C."/>
            <person name="Qin Q.-L."/>
            <person name="Zhang Y.-Z."/>
        </authorList>
    </citation>
    <scope>NUCLEOTIDE SEQUENCE [LARGE SCALE GENOMIC DNA]</scope>
    <source>
        <strain evidence="4 5">F12-50-A1</strain>
    </source>
</reference>
<dbReference type="FunFam" id="2.60.40.10:FF:002543">
    <property type="match status" value="1"/>
</dbReference>
<dbReference type="EMBL" id="AQHF01000034">
    <property type="protein sequence ID" value="MBE0348533.1"/>
    <property type="molecule type" value="Genomic_DNA"/>
</dbReference>
<proteinExistence type="predicted"/>
<feature type="compositionally biased region" description="Low complexity" evidence="2">
    <location>
        <begin position="1899"/>
        <end position="1910"/>
    </location>
</feature>
<dbReference type="InterPro" id="IPR015919">
    <property type="entry name" value="Cadherin-like_sf"/>
</dbReference>
<dbReference type="InterPro" id="IPR011250">
    <property type="entry name" value="OMP/PagP_B-barrel"/>
</dbReference>
<dbReference type="PANTHER" id="PTHR34720:SF9">
    <property type="entry name" value="BLR4714 PROTEIN"/>
    <property type="match status" value="1"/>
</dbReference>
<dbReference type="InterPro" id="IPR010221">
    <property type="entry name" value="VCBS_dom"/>
</dbReference>
<dbReference type="NCBIfam" id="NF041766">
    <property type="entry name" value="choice_anch_U"/>
    <property type="match status" value="1"/>
</dbReference>
<dbReference type="PROSITE" id="PS50268">
    <property type="entry name" value="CADHERIN_2"/>
    <property type="match status" value="1"/>
</dbReference>
<dbReference type="Gene3D" id="2.40.160.20">
    <property type="match status" value="1"/>
</dbReference>
<dbReference type="Pfam" id="PF13205">
    <property type="entry name" value="Big_5"/>
    <property type="match status" value="1"/>
</dbReference>
<dbReference type="InterPro" id="IPR040853">
    <property type="entry name" value="RapA2_cadherin-like"/>
</dbReference>
<feature type="domain" description="Cadherin" evidence="3">
    <location>
        <begin position="2480"/>
        <end position="2579"/>
    </location>
</feature>
<sequence>MHHLVLNGIVSALLPVSSYAAIQQNALFDLHPSSIQPERLARGKSNYQLESFFYEAEESTAIEGEISLSKLAGVKELIILAADVKDKHLFYQRIRPGIEVIDLKAGSSGKQQLIFWLKQYRGLDAVHLVSHATAGTIHLGDERVNKTDFAHDSQLTDAINQAMKPGADLLFYGCELAANNHGFELVEIIKKNTHVDIAASNNLTGSRDLNGDWELEIHKGEVNTTIPFSETALKDFSDVLAVDKTINMDAFSNIYENAKTYDIGSGYIAKLKLDSGDLSCYVYSGTRECLVDRSGTSTGDKKLYFYFSTGQIFDITSVHLYSSSSQYFTIESNNGDSENVTVNSNQQVDLNWTGVSKITIRKNDNSDIDYSRFDDFVLTNIQNPDSTAPIISQVTPVTTPTQDNTPDYIFTTDEAGTLAVGGSCGTSTSTIISSTGNQTITLTQTNNSSPLADGTYSNCTITVTDDASNTSNTLNIPSFVVDITAPTVAEVTAVSTPTSDTTPNYTFSTTETGTLSVGGSCGTSTSTTISSTGNQTITLTQSDNTSPLAEGTYSDCTITVQDAAGNTNTPLAITAFTVDTAAPTFDGANSTPNDNATSVTASNDIVIDFSENIVAGTGNITIRDVTGSSNFQVFDVTSATATTTPSAGAIGISGDKIYLNPTTNLTGNRNYAIRIDATAVDDNAGLSFAGISDDTTFNFSTANTQPVVDLDSSSGSDDSSAAFSEGGGAVNIATNATVTEPDGDTITTVTVSLTNDQDGASEGLNVTAAAQNALTGVSGASDITLQDTISITGASATASEVQTFLQAITYTNTSSVPNETSRTVTVVISDGSANSVSRTATISVSNVTAASSNAAGFNTNNGTNLSPAITFTTESETLTIADATHATGSSADGGSGAGTDELIVATNTDLTALTALSGFETLSPVSSGNLTLSEAQHDSFTTINGSGTNTFTLSSTTVDGVITADADIETYVLDAAFTITLAAASQNITGSTGNDTVNVAGFSATGTLSGGTGTDTLQLGNGANISGATSITGFETLSLASGASVTMTESQHDAVSSITAAGSETITISNTSDGLTGNAAVEAYVLSTANTFTLGATGQSVTGSSGDDTVNIGAISASGTLAGGSGTDTLNIGDGGSIAGASVSGFENLSVATDGTITVAASQLSGFTGTVTAGGTGESLTVSGDGDISTITAIESYTLLDDSSNSRTVTVSGAGHSVTGTSSTDAITFDVGALSYTGTITGDNTTADTLALSSGADISAATINAVANLTLASNSTVTMSVAQHNSFTGTITAAGSETINLTGDGDFTTFTGVETYSVGDDTRNARTITVGSATTNVSAVAADDAVIFDIGGSAYARTLTGDATVADSVRASDGADLTSGGFVNIGSLTLLSGATVTLDAANIGNNFTTAITGAAGSETLKLMDGGTFNFANTSVSEIENIAIGSLNIFAITLTDNFDSDGGTVTISNAVGFPLSAALTLNASALSGDSINMTATDFNGNDTITGGSGADIIRPGGGTDSLTGNAGNDSFVGSASDLNGDTVTDLSIGDVITITGVTGLTTSNVRFNGTSTLEVDTDATDFSAVEVAISLSNAPGNALAFTVADNGANTDITFVSPNDVPVFSNLNGGTTFLENGSAVAIDSDVVIADTELDALDSGVGNYNNASLTISRNGGASSQDIFGNGGLLGTLTEGNTFVYNSATIGTVTTNSAGTLVLTFNTSATSAIVDSVLQSITYQNSSEAPPSSVTLDYVFNDGEANSSGTNQAVVTITANDDSPTLLTLTLSSNSINQSAATTGYNIGTLSTTDVDDSSHTYSLVTVGSSDAGTCAASTDNANFEISGSLLSVKNNLDAGSHTVCIQTDDSTNTLQKSFTITVIDDVAPNAPSTPDLIAGSDSGASNTDNITNDTTPTLSGTAEDGTTVKLYSSQVGSGNTVIGTGTATGGNWQITTSALTSGIVHAITATATDSANNVSSSSSALNVTIDTSVPNAPTTPDMIAATDSGSSNTDNITNDTTPTFTGSGTNGDTVTLISSVDGTLGSALVSSGSWTITPSSAMSEGGHSISARATDTAGNTADSGALSVTIDASAPTGVTATIDQSVINAANESALSFALSGLDGSGSFSYSISDGTNTVSSSASVTITGTTAQVNSVDVSSLAEGTLTLSVVITDAAGNQSAPFTDTVTKKYNVAPVLSGTPATSVNEDSLYEFTPTLTDSDTNDTHTFSITNSPSWASFNTQTGKLSGTPTDADVGITANITISVNDGTDSDSLTAFSIEVINTNDAPTGQSIGYTIDEGGTLSRDLNNGLLSLASDDDLDSSDSLTIVKDTDPQYGTLTLNTDGSFSYIHNGSENHTDTFTYHVEDNSSASSPVYTVTINMNAVEDAPTASNDALETLEDVAKAINVTTNDSDPENNLVASSITIKTQPTKGSLGVNTNGVVTFTPTANANGSDSFTYTVKDSTDAESNVATVNITITPVNDLPVAANFTPNIDEDTPTSALTVRASATDVEDTNPSGAITIESQPTKGQTAVDLNNGTITYTPNANETDDDSFTYSILDSEGGKSNIATISVNIGAVNDRPVASNDSGSTNEDTVTTINILANDSDVEDQGFDGSDITLEDKGDGVGNYNLATVTVGTDGLLTITPKQDQNGELTFTYTIVDSEGLRSDPATVTVTINAVNDAPVAVDNPVQQIQEDGNIEINILGNDTDVDSQLDVTSVVIVSQPQGGTVQVQTTGRVVYTPNANFFGNDSFTYTVNDAEGLTSNTATVNITVTSVNDSPVISGTPPTSVNEDNTYSFTPSASDVDGDSLTFSVANLPSWASFNSTSGTISGTPTEGQDGTYSGIVISVSDGQAESSLTAFSIIVNAVNDAPTISGTPSTSVKQDEGYSFTPSATDVDSQTLSFSITNQPLWASFDTASGQLSGTPSRESVGSYNNIVISVSDGSLSASLPAFSINVEAVNAAPIANNMQRSVAEDGTTSFLADVSDQDGDTLTVELVSQPQNGVVGVQGNVFSYTPLPNFNGSDTFTYRASDGELTSAVASVSMSVTSVNDAPIAIDDNFSFDPVASNQYVLPVLENDTDPDGSALTIVGAKASIGNVFVSNDTLTYQAVPNSQVPIVITYLVEDSSKARARATANVTISSSGTGNTPEITAPNDLTVNATGLYTKVNLGTAVATDSAGNALPVSLVGGAPIFAPGKHIVYWQTIDSQGQVATASQNLTVNPLVSLQKDSRVAEDRSHSIAVYLNGPAPSYPVTIPYTVSGTADSSDHDLRSAEVVINSGTSTSINFNIFADGVAEGDETIIVSLDDSVNKGAKSTSVVTIVEQNVAPSLTTLVSQSGEERSLVTTSGGSVTITATASDPNPNDQVSVSWIPDSPITDISSDPFVFEFDPTNISAGIYKVKVTAEDNATPSLSTSRNIIIEVVSTLAELTGDDSDGDLIPDDQEGYADEDDDGIPDFLDAITECNVIQEQALESTQFLVEGDPGVCLRKGATVPQNNTGGLQLLEEELPSDPTANNAGGIFDFIATGLPQPGDVYSIVLPQRQPIPLNAVYRKLIGGQWQDFVLGDGNELLSTEGEPGFCPPPGSNEWVAGLNEGDWCVQLRIADGGPNDDDGLANGSIVDPGGIAVPISDNTQPIANTDSASIYSGQTLLIDVLENDTDADSDTLSITSASVDFGDVTIEDNKLRYTPPATFIGNATIQYGITDGKGGSSSSTATVTIIANQPPQAANDTATSYGTQITIDVLANDADPEGGVLSLVSATASQGTVAINIDGTLSYTPKSGFEGVDTILYTVRDELGALAEGQVRVTVSIKEVTSVKNTSSGTMGGMLVLLISALVIRRRKSLLPAFALISSTCVLSTQVQAGSWNIEASVGQSTADSELTSPDLSLISLDDTSSSWSIGAFYELIPNWHVGLRYVDLGQGSVEFEGLSGDPEQSQNLISRVAPVLPEGPALQFNYTKTFADKFVGKMFLGAFNWDYKINSVREGRFSTRFEDSGTSGYLGGGVHYQLSNELTLGVDYSHYFISANDVQDVAISVSYQF</sequence>
<dbReference type="PANTHER" id="PTHR34720">
    <property type="entry name" value="MICROCYSTIN DEPENDENT PROTEIN"/>
    <property type="match status" value="1"/>
</dbReference>
<gene>
    <name evidence="4" type="ORF">PPEP_b0301</name>
</gene>
<protein>
    <recommendedName>
        <fullName evidence="3">Cadherin domain-containing protein</fullName>
    </recommendedName>
</protein>
<dbReference type="NCBIfam" id="TIGR01965">
    <property type="entry name" value="VCBS_repeat"/>
    <property type="match status" value="1"/>
</dbReference>
<dbReference type="SMART" id="SM00736">
    <property type="entry name" value="CADG"/>
    <property type="match status" value="3"/>
</dbReference>
<dbReference type="InterPro" id="IPR044016">
    <property type="entry name" value="Big_13"/>
</dbReference>
<dbReference type="SUPFAM" id="SSF56925">
    <property type="entry name" value="OMPA-like"/>
    <property type="match status" value="1"/>
</dbReference>
<dbReference type="Gene3D" id="2.60.40.2810">
    <property type="match status" value="2"/>
</dbReference>
<keyword evidence="1" id="KW-0732">Signal</keyword>
<evidence type="ECO:0000256" key="1">
    <source>
        <dbReference type="ARBA" id="ARBA00022729"/>
    </source>
</evidence>
<dbReference type="InterPro" id="IPR032812">
    <property type="entry name" value="SbsA_Ig"/>
</dbReference>
<dbReference type="Pfam" id="PF19077">
    <property type="entry name" value="Big_13"/>
    <property type="match status" value="2"/>
</dbReference>
<dbReference type="NCBIfam" id="NF012211">
    <property type="entry name" value="tand_rpt_95"/>
    <property type="match status" value="8"/>
</dbReference>
<dbReference type="SUPFAM" id="SSF141072">
    <property type="entry name" value="CalX-like"/>
    <property type="match status" value="1"/>
</dbReference>
<dbReference type="SUPFAM" id="SSF49313">
    <property type="entry name" value="Cadherin-like"/>
    <property type="match status" value="3"/>
</dbReference>
<dbReference type="InterPro" id="IPR025592">
    <property type="entry name" value="DUF4347"/>
</dbReference>
<dbReference type="Pfam" id="PF17963">
    <property type="entry name" value="Big_9"/>
    <property type="match status" value="8"/>
</dbReference>
<dbReference type="Gene3D" id="2.60.40.3440">
    <property type="match status" value="3"/>
</dbReference>
<feature type="region of interest" description="Disordered" evidence="2">
    <location>
        <begin position="1890"/>
        <end position="1914"/>
    </location>
</feature>
<dbReference type="Pfam" id="PF05345">
    <property type="entry name" value="He_PIG"/>
    <property type="match status" value="2"/>
</dbReference>
<dbReference type="GO" id="GO:0016020">
    <property type="term" value="C:membrane"/>
    <property type="evidence" value="ECO:0007669"/>
    <property type="project" value="InterPro"/>
</dbReference>
<evidence type="ECO:0000313" key="5">
    <source>
        <dbReference type="Proteomes" id="UP000660708"/>
    </source>
</evidence>
<comment type="caution">
    <text evidence="4">The sequence shown here is derived from an EMBL/GenBank/DDBJ whole genome shotgun (WGS) entry which is preliminary data.</text>
</comment>
<evidence type="ECO:0000313" key="4">
    <source>
        <dbReference type="EMBL" id="MBE0348533.1"/>
    </source>
</evidence>
<dbReference type="Gene3D" id="2.60.40.10">
    <property type="entry name" value="Immunoglobulins"/>
    <property type="match status" value="5"/>
</dbReference>
<dbReference type="Pfam" id="PF17803">
    <property type="entry name" value="Cadherin_4"/>
    <property type="match status" value="1"/>
</dbReference>
<dbReference type="Proteomes" id="UP000660708">
    <property type="component" value="Unassembled WGS sequence"/>
</dbReference>
<dbReference type="GO" id="GO:0007156">
    <property type="term" value="P:homophilic cell adhesion via plasma membrane adhesion molecules"/>
    <property type="evidence" value="ECO:0007669"/>
    <property type="project" value="InterPro"/>
</dbReference>
<organism evidence="4 5">
    <name type="scientific">Pseudoalteromonas peptidolytica F12-50-A1</name>
    <dbReference type="NCBI Taxonomy" id="1315280"/>
    <lineage>
        <taxon>Bacteria</taxon>
        <taxon>Pseudomonadati</taxon>
        <taxon>Pseudomonadota</taxon>
        <taxon>Gammaproteobacteria</taxon>
        <taxon>Alteromonadales</taxon>
        <taxon>Pseudoalteromonadaceae</taxon>
        <taxon>Pseudoalteromonas</taxon>
    </lineage>
</organism>
<dbReference type="GO" id="GO:0005509">
    <property type="term" value="F:calcium ion binding"/>
    <property type="evidence" value="ECO:0007669"/>
    <property type="project" value="InterPro"/>
</dbReference>
<name>A0A8I0MZW6_9GAMM</name>
<dbReference type="InterPro" id="IPR013783">
    <property type="entry name" value="Ig-like_fold"/>
</dbReference>
<dbReference type="InterPro" id="IPR006644">
    <property type="entry name" value="Cadg"/>
</dbReference>
<evidence type="ECO:0000256" key="2">
    <source>
        <dbReference type="SAM" id="MobiDB-lite"/>
    </source>
</evidence>
<keyword evidence="5" id="KW-1185">Reference proteome</keyword>
<evidence type="ECO:0000259" key="3">
    <source>
        <dbReference type="PROSITE" id="PS50268"/>
    </source>
</evidence>
<dbReference type="Pfam" id="PF14252">
    <property type="entry name" value="DUF4347"/>
    <property type="match status" value="1"/>
</dbReference>
<dbReference type="RefSeq" id="WP_147390904.1">
    <property type="nucleotide sequence ID" value="NZ_AQHF01000034.1"/>
</dbReference>
<dbReference type="InterPro" id="IPR053784">
    <property type="entry name" value="Choice_anch_U_dom"/>
</dbReference>
<dbReference type="InterPro" id="IPR038081">
    <property type="entry name" value="CalX-like_sf"/>
</dbReference>
<dbReference type="InterPro" id="IPR002126">
    <property type="entry name" value="Cadherin-like_dom"/>
</dbReference>